<dbReference type="EMBL" id="MEIQ01000022">
    <property type="protein sequence ID" value="PIT52779.1"/>
    <property type="molecule type" value="Genomic_DNA"/>
</dbReference>
<protein>
    <submittedName>
        <fullName evidence="1">Uncharacterized protein</fullName>
    </submittedName>
</protein>
<evidence type="ECO:0000313" key="2">
    <source>
        <dbReference type="Proteomes" id="UP000231484"/>
    </source>
</evidence>
<proteinExistence type="predicted"/>
<organism evidence="1 2">
    <name type="scientific">Snodgrassella alvi</name>
    <dbReference type="NCBI Taxonomy" id="1196083"/>
    <lineage>
        <taxon>Bacteria</taxon>
        <taxon>Pseudomonadati</taxon>
        <taxon>Pseudomonadota</taxon>
        <taxon>Betaproteobacteria</taxon>
        <taxon>Neisseriales</taxon>
        <taxon>Neisseriaceae</taxon>
        <taxon>Snodgrassella</taxon>
    </lineage>
</organism>
<evidence type="ECO:0000313" key="1">
    <source>
        <dbReference type="EMBL" id="PIT52779.1"/>
    </source>
</evidence>
<gene>
    <name evidence="1" type="ORF">BHC48_01520</name>
</gene>
<name>A0A2N9XTT7_9NEIS</name>
<dbReference type="Proteomes" id="UP000231484">
    <property type="component" value="Unassembled WGS sequence"/>
</dbReference>
<dbReference type="AlphaFoldDB" id="A0A2N9XTT7"/>
<accession>A0A2N9XTT7</accession>
<reference evidence="1 2" key="1">
    <citation type="journal article" date="2017" name="MBio">
        <title>Type VI secretion-mediated competition in the bee gut microbiome.</title>
        <authorList>
            <person name="Steele M.I."/>
            <person name="Kwong W.K."/>
            <person name="Powell J.E."/>
            <person name="Whiteley M."/>
            <person name="Moran N.A."/>
        </authorList>
    </citation>
    <scope>NUCLEOTIDE SEQUENCE [LARGE SCALE GENOMIC DNA]</scope>
    <source>
        <strain evidence="1 2">Occ4-2</strain>
    </source>
</reference>
<sequence length="62" mass="7168">MLNKHNVFIKVVCNCSFVNDFTMLVNIIQNRVVVFDKVLNNFRIIKQAFILVITGISGNRRV</sequence>
<comment type="caution">
    <text evidence="1">The sequence shown here is derived from an EMBL/GenBank/DDBJ whole genome shotgun (WGS) entry which is preliminary data.</text>
</comment>